<evidence type="ECO:0000313" key="2">
    <source>
        <dbReference type="Proteomes" id="UP000694520"/>
    </source>
</evidence>
<organism evidence="1 2">
    <name type="scientific">Bos mutus grunniens</name>
    <name type="common">Wild yak</name>
    <name type="synonym">Bos grunniens</name>
    <dbReference type="NCBI Taxonomy" id="30521"/>
    <lineage>
        <taxon>Eukaryota</taxon>
        <taxon>Metazoa</taxon>
        <taxon>Chordata</taxon>
        <taxon>Craniata</taxon>
        <taxon>Vertebrata</taxon>
        <taxon>Euteleostomi</taxon>
        <taxon>Mammalia</taxon>
        <taxon>Eutheria</taxon>
        <taxon>Laurasiatheria</taxon>
        <taxon>Artiodactyla</taxon>
        <taxon>Ruminantia</taxon>
        <taxon>Pecora</taxon>
        <taxon>Bovidae</taxon>
        <taxon>Bovinae</taxon>
        <taxon>Bos</taxon>
    </lineage>
</organism>
<reference evidence="1" key="3">
    <citation type="submission" date="2025-09" db="UniProtKB">
        <authorList>
            <consortium name="Ensembl"/>
        </authorList>
    </citation>
    <scope>IDENTIFICATION</scope>
</reference>
<reference evidence="1" key="2">
    <citation type="submission" date="2025-08" db="UniProtKB">
        <authorList>
            <consortium name="Ensembl"/>
        </authorList>
    </citation>
    <scope>IDENTIFICATION</scope>
</reference>
<dbReference type="GeneTree" id="ENSGT00990000212775"/>
<proteinExistence type="predicted"/>
<protein>
    <submittedName>
        <fullName evidence="1">Uncharacterized protein</fullName>
    </submittedName>
</protein>
<dbReference type="AlphaFoldDB" id="A0A8C0ACN3"/>
<reference evidence="1" key="1">
    <citation type="submission" date="2019-05" db="EMBL/GenBank/DDBJ databases">
        <authorList>
            <person name="Zhang S."/>
            <person name="Liu J."/>
        </authorList>
    </citation>
    <scope>NUCLEOTIDE SEQUENCE [LARGE SCALE GENOMIC DNA]</scope>
</reference>
<accession>A0A8C0ACN3</accession>
<dbReference type="Ensembl" id="ENSBGRT00000025817.1">
    <property type="protein sequence ID" value="ENSBGRP00000022364.1"/>
    <property type="gene ID" value="ENSBGRG00000014043.1"/>
</dbReference>
<keyword evidence="2" id="KW-1185">Reference proteome</keyword>
<sequence length="187" mass="18106">MEFTKAVLLASNLASKILSAGSLAKVGGAASSSVLAGLPSLGLTLPSSTALAGATSTLGSLVGTLKGSFLLGSPAAALSTLPVGAKAAAAVVGGGESLPGQACPCLSPGPGTGLVPAPACPRPPVHGRGGGTGMRMRSFHGNSCGGSPRGPGFLQNLYRVTLDVALKSSALSFPRERHAKPALSGLP</sequence>
<dbReference type="Proteomes" id="UP000694520">
    <property type="component" value="Chromosome 17"/>
</dbReference>
<evidence type="ECO:0000313" key="1">
    <source>
        <dbReference type="Ensembl" id="ENSBGRP00000022364.1"/>
    </source>
</evidence>
<name>A0A8C0ACN3_BOSMU</name>